<protein>
    <recommendedName>
        <fullName evidence="11">Regulatory protein MsrR</fullName>
    </recommendedName>
</protein>
<dbReference type="EMBL" id="FOSB01000003">
    <property type="protein sequence ID" value="SFJ65489.1"/>
    <property type="molecule type" value="Genomic_DNA"/>
</dbReference>
<evidence type="ECO:0000256" key="11">
    <source>
        <dbReference type="ARBA" id="ARBA00040752"/>
    </source>
</evidence>
<evidence type="ECO:0000256" key="8">
    <source>
        <dbReference type="ARBA" id="ARBA00023136"/>
    </source>
</evidence>
<evidence type="ECO:0000313" key="15">
    <source>
        <dbReference type="EMBL" id="SFJ65489.1"/>
    </source>
</evidence>
<dbReference type="Proteomes" id="UP000183557">
    <property type="component" value="Unassembled WGS sequence"/>
</dbReference>
<evidence type="ECO:0000256" key="9">
    <source>
        <dbReference type="ARBA" id="ARBA00023163"/>
    </source>
</evidence>
<dbReference type="InterPro" id="IPR004474">
    <property type="entry name" value="LytR_CpsA_psr"/>
</dbReference>
<keyword evidence="3" id="KW-1003">Cell membrane</keyword>
<sequence>MSQSRSLRKRNKRRRKRKAFIGLYALIFLLVIGYSGYEYLAGKQQSMSQQASAAESLPSEETNGSPYKDDFKGIDNNDGKMMMLLLGIDQRGSEIARTDTIMLAEYDPSNQSAKLVSLMRDMYIDIPGHGYNKLNASFALGGPELLRETIEKNFGIEAEYYSIVDFNGFTQIVDTLSPDGIQVEVEKDMHYGSGDGSTTIDLKEGTQSLNGEDLLGYVRYRSDARGDFARVERQQKVIDLLKDELLSFQGVLKAPRLIGNLQPYVDTNIEGGKVLQLGKDLLLNPVENVDMMSVPTTDNVWDERKAYPVGLVLNHDEEETKKTLHQFFGLE</sequence>
<organism evidence="15 16">
    <name type="scientific">Halobacillus dabanensis</name>
    <dbReference type="NCBI Taxonomy" id="240302"/>
    <lineage>
        <taxon>Bacteria</taxon>
        <taxon>Bacillati</taxon>
        <taxon>Bacillota</taxon>
        <taxon>Bacilli</taxon>
        <taxon>Bacillales</taxon>
        <taxon>Bacillaceae</taxon>
        <taxon>Halobacillus</taxon>
    </lineage>
</organism>
<name>A0A1I3T5G4_HALDA</name>
<evidence type="ECO:0000256" key="4">
    <source>
        <dbReference type="ARBA" id="ARBA00022692"/>
    </source>
</evidence>
<evidence type="ECO:0000259" key="14">
    <source>
        <dbReference type="Pfam" id="PF03816"/>
    </source>
</evidence>
<comment type="subcellular location">
    <subcellularLocation>
        <location evidence="1">Cell membrane</location>
        <topology evidence="1">Single-pass type II membrane protein</topology>
    </subcellularLocation>
</comment>
<accession>A0A1I3T5G4</accession>
<keyword evidence="5" id="KW-0735">Signal-anchor</keyword>
<keyword evidence="8 13" id="KW-0472">Membrane</keyword>
<keyword evidence="7" id="KW-0805">Transcription regulation</keyword>
<keyword evidence="9" id="KW-0804">Transcription</keyword>
<evidence type="ECO:0000256" key="12">
    <source>
        <dbReference type="SAM" id="MobiDB-lite"/>
    </source>
</evidence>
<feature type="transmembrane region" description="Helical" evidence="13">
    <location>
        <begin position="21"/>
        <end position="40"/>
    </location>
</feature>
<evidence type="ECO:0000256" key="7">
    <source>
        <dbReference type="ARBA" id="ARBA00023015"/>
    </source>
</evidence>
<keyword evidence="6 13" id="KW-1133">Transmembrane helix</keyword>
<dbReference type="GO" id="GO:0005886">
    <property type="term" value="C:plasma membrane"/>
    <property type="evidence" value="ECO:0007669"/>
    <property type="project" value="UniProtKB-SubCell"/>
</dbReference>
<comment type="function">
    <text evidence="10">Involved in SarA attenuation. Affects resistance to oxacillin and teicoplanin, as well as the synthesis of virulence factors.</text>
</comment>
<evidence type="ECO:0000256" key="13">
    <source>
        <dbReference type="SAM" id="Phobius"/>
    </source>
</evidence>
<keyword evidence="16" id="KW-1185">Reference proteome</keyword>
<dbReference type="NCBIfam" id="TIGR00350">
    <property type="entry name" value="lytR_cpsA_psr"/>
    <property type="match status" value="1"/>
</dbReference>
<reference evidence="16" key="1">
    <citation type="submission" date="2016-10" db="EMBL/GenBank/DDBJ databases">
        <authorList>
            <person name="Varghese N."/>
            <person name="Submissions S."/>
        </authorList>
    </citation>
    <scope>NUCLEOTIDE SEQUENCE [LARGE SCALE GENOMIC DNA]</scope>
    <source>
        <strain evidence="16">CGMCC 1.3704</strain>
    </source>
</reference>
<feature type="domain" description="Cell envelope-related transcriptional attenuator" evidence="14">
    <location>
        <begin position="97"/>
        <end position="244"/>
    </location>
</feature>
<evidence type="ECO:0000256" key="1">
    <source>
        <dbReference type="ARBA" id="ARBA00004401"/>
    </source>
</evidence>
<keyword evidence="4 13" id="KW-0812">Transmembrane</keyword>
<evidence type="ECO:0000256" key="5">
    <source>
        <dbReference type="ARBA" id="ARBA00022968"/>
    </source>
</evidence>
<evidence type="ECO:0000256" key="3">
    <source>
        <dbReference type="ARBA" id="ARBA00022475"/>
    </source>
</evidence>
<feature type="region of interest" description="Disordered" evidence="12">
    <location>
        <begin position="51"/>
        <end position="70"/>
    </location>
</feature>
<dbReference type="AlphaFoldDB" id="A0A1I3T5G4"/>
<evidence type="ECO:0000256" key="2">
    <source>
        <dbReference type="ARBA" id="ARBA00006068"/>
    </source>
</evidence>
<comment type="similarity">
    <text evidence="2">Belongs to the LytR/CpsA/Psr (LCP) family.</text>
</comment>
<dbReference type="RefSeq" id="WP_075035818.1">
    <property type="nucleotide sequence ID" value="NZ_FOSB01000003.1"/>
</dbReference>
<dbReference type="Pfam" id="PF03816">
    <property type="entry name" value="LytR_cpsA_psr"/>
    <property type="match status" value="1"/>
</dbReference>
<evidence type="ECO:0000313" key="16">
    <source>
        <dbReference type="Proteomes" id="UP000183557"/>
    </source>
</evidence>
<evidence type="ECO:0000256" key="6">
    <source>
        <dbReference type="ARBA" id="ARBA00022989"/>
    </source>
</evidence>
<gene>
    <name evidence="15" type="ORF">SAMN04487936_103211</name>
</gene>
<dbReference type="PANTHER" id="PTHR33392:SF8">
    <property type="entry name" value="REGULATORY PROTEIN MSRR"/>
    <property type="match status" value="1"/>
</dbReference>
<dbReference type="InterPro" id="IPR050922">
    <property type="entry name" value="LytR/CpsA/Psr_CW_biosynth"/>
</dbReference>
<evidence type="ECO:0000256" key="10">
    <source>
        <dbReference type="ARBA" id="ARBA00037178"/>
    </source>
</evidence>
<dbReference type="PANTHER" id="PTHR33392">
    <property type="entry name" value="POLYISOPRENYL-TEICHOIC ACID--PEPTIDOGLYCAN TEICHOIC ACID TRANSFERASE TAGU"/>
    <property type="match status" value="1"/>
</dbReference>
<dbReference type="Gene3D" id="3.40.630.190">
    <property type="entry name" value="LCP protein"/>
    <property type="match status" value="1"/>
</dbReference>
<proteinExistence type="inferred from homology"/>
<dbReference type="GO" id="GO:0071555">
    <property type="term" value="P:cell wall organization"/>
    <property type="evidence" value="ECO:0007669"/>
    <property type="project" value="UniProtKB-KW"/>
</dbReference>